<dbReference type="Proteomes" id="UP001207582">
    <property type="component" value="Unassembled WGS sequence"/>
</dbReference>
<feature type="transmembrane region" description="Helical" evidence="1">
    <location>
        <begin position="46"/>
        <end position="65"/>
    </location>
</feature>
<name>A0ABT3J9P1_9RHOB</name>
<gene>
    <name evidence="2" type="ORF">OM960_23050</name>
</gene>
<organism evidence="2 3">
    <name type="scientific">Defluviimonas salinarum</name>
    <dbReference type="NCBI Taxonomy" id="2992147"/>
    <lineage>
        <taxon>Bacteria</taxon>
        <taxon>Pseudomonadati</taxon>
        <taxon>Pseudomonadota</taxon>
        <taxon>Alphaproteobacteria</taxon>
        <taxon>Rhodobacterales</taxon>
        <taxon>Paracoccaceae</taxon>
        <taxon>Albidovulum</taxon>
    </lineage>
</organism>
<accession>A0ABT3J9P1</accession>
<dbReference type="EMBL" id="JAPDOG010000042">
    <property type="protein sequence ID" value="MCW3784407.1"/>
    <property type="molecule type" value="Genomic_DNA"/>
</dbReference>
<evidence type="ECO:0000313" key="2">
    <source>
        <dbReference type="EMBL" id="MCW3784407.1"/>
    </source>
</evidence>
<reference evidence="2 3" key="1">
    <citation type="submission" date="2022-10" db="EMBL/GenBank/DDBJ databases">
        <title>Defluviimonas sp. CAU 1641 isolated from mud.</title>
        <authorList>
            <person name="Kim W."/>
        </authorList>
    </citation>
    <scope>NUCLEOTIDE SEQUENCE [LARGE SCALE GENOMIC DNA]</scope>
    <source>
        <strain evidence="2 3">CAU 1641</strain>
    </source>
</reference>
<keyword evidence="3" id="KW-1185">Reference proteome</keyword>
<dbReference type="RefSeq" id="WP_264773641.1">
    <property type="nucleotide sequence ID" value="NZ_JAPDOG010000042.1"/>
</dbReference>
<keyword evidence="1" id="KW-1133">Transmembrane helix</keyword>
<evidence type="ECO:0000313" key="3">
    <source>
        <dbReference type="Proteomes" id="UP001207582"/>
    </source>
</evidence>
<feature type="transmembrane region" description="Helical" evidence="1">
    <location>
        <begin position="12"/>
        <end position="34"/>
    </location>
</feature>
<protein>
    <submittedName>
        <fullName evidence="2">NnrT protein</fullName>
    </submittedName>
</protein>
<keyword evidence="1" id="KW-0472">Membrane</keyword>
<evidence type="ECO:0000256" key="1">
    <source>
        <dbReference type="SAM" id="Phobius"/>
    </source>
</evidence>
<comment type="caution">
    <text evidence="2">The sequence shown here is derived from an EMBL/GenBank/DDBJ whole genome shotgun (WGS) entry which is preliminary data.</text>
</comment>
<proteinExistence type="predicted"/>
<keyword evidence="1" id="KW-0812">Transmembrane</keyword>
<sequence>MRPKPAWRLLAALYPFAAGAAAVNLYFASLIASWSGWQVLTPHEAVVWGLLTGLPASWAFGRHIARLMHEAERREV</sequence>